<dbReference type="RefSeq" id="WP_367876916.1">
    <property type="nucleotide sequence ID" value="NZ_JBFNXX010000004.1"/>
</dbReference>
<dbReference type="EMBL" id="JBFNXX010000004">
    <property type="protein sequence ID" value="MEW9919210.1"/>
    <property type="molecule type" value="Genomic_DNA"/>
</dbReference>
<proteinExistence type="predicted"/>
<protein>
    <submittedName>
        <fullName evidence="1">Uncharacterized protein</fullName>
    </submittedName>
</protein>
<name>A0ABV3RJQ4_9RHOB</name>
<comment type="caution">
    <text evidence="1">The sequence shown here is derived from an EMBL/GenBank/DDBJ whole genome shotgun (WGS) entry which is preliminary data.</text>
</comment>
<sequence length="44" mass="4616">MKAMLTGFAAVILIAIGADLALDQIGFSSVERFSGEATRVSRSD</sequence>
<dbReference type="Proteomes" id="UP001556098">
    <property type="component" value="Unassembled WGS sequence"/>
</dbReference>
<reference evidence="1 2" key="1">
    <citation type="submission" date="2024-07" db="EMBL/GenBank/DDBJ databases">
        <title>Marimonas sp.nov., isolated from tidal-flat sediment.</title>
        <authorList>
            <person name="Jayan J.N."/>
            <person name="Lee S.S."/>
        </authorList>
    </citation>
    <scope>NUCLEOTIDE SEQUENCE [LARGE SCALE GENOMIC DNA]</scope>
    <source>
        <strain evidence="1 2">MJW-29</strain>
    </source>
</reference>
<evidence type="ECO:0000313" key="2">
    <source>
        <dbReference type="Proteomes" id="UP001556098"/>
    </source>
</evidence>
<evidence type="ECO:0000313" key="1">
    <source>
        <dbReference type="EMBL" id="MEW9919210.1"/>
    </source>
</evidence>
<gene>
    <name evidence="1" type="ORF">AB2B41_06325</name>
</gene>
<accession>A0ABV3RJQ4</accession>
<keyword evidence="2" id="KW-1185">Reference proteome</keyword>
<organism evidence="1 2">
    <name type="scientific">Sulfitobacter sediminis</name>
    <dbReference type="NCBI Taxonomy" id="3234186"/>
    <lineage>
        <taxon>Bacteria</taxon>
        <taxon>Pseudomonadati</taxon>
        <taxon>Pseudomonadota</taxon>
        <taxon>Alphaproteobacteria</taxon>
        <taxon>Rhodobacterales</taxon>
        <taxon>Roseobacteraceae</taxon>
        <taxon>Sulfitobacter</taxon>
    </lineage>
</organism>